<dbReference type="UniPathway" id="UPA00060">
    <property type="reaction ID" value="UER00142"/>
</dbReference>
<feature type="binding site" evidence="1">
    <location>
        <position position="283"/>
    </location>
    <ligand>
        <name>substrate</name>
    </ligand>
</feature>
<evidence type="ECO:0000313" key="4">
    <source>
        <dbReference type="EMBL" id="ADI18709.1"/>
    </source>
</evidence>
<dbReference type="PANTHER" id="PTHR30270:SF0">
    <property type="entry name" value="THIAMINE-MONOPHOSPHATE KINASE"/>
    <property type="match status" value="1"/>
</dbReference>
<comment type="miscellaneous">
    <text evidence="1">Reaction mechanism of ThiL seems to utilize a direct, inline transfer of the gamma-phosphate of ATP to TMP rather than a phosphorylated enzyme intermediate.</text>
</comment>
<feature type="binding site" evidence="1">
    <location>
        <position position="125"/>
    </location>
    <ligand>
        <name>ATP</name>
        <dbReference type="ChEBI" id="CHEBI:30616"/>
    </ligand>
</feature>
<dbReference type="Pfam" id="PF00586">
    <property type="entry name" value="AIRS"/>
    <property type="match status" value="1"/>
</dbReference>
<dbReference type="Gene3D" id="3.30.1330.10">
    <property type="entry name" value="PurM-like, N-terminal domain"/>
    <property type="match status" value="1"/>
</dbReference>
<dbReference type="InterPro" id="IPR016188">
    <property type="entry name" value="PurM-like_N"/>
</dbReference>
<feature type="domain" description="PurM-like N-terminal" evidence="2">
    <location>
        <begin position="60"/>
        <end position="159"/>
    </location>
</feature>
<dbReference type="GO" id="GO:0009030">
    <property type="term" value="F:thiamine-phosphate kinase activity"/>
    <property type="evidence" value="ECO:0007669"/>
    <property type="project" value="UniProtKB-UniRule"/>
</dbReference>
<dbReference type="Pfam" id="PF02769">
    <property type="entry name" value="AIRS_C"/>
    <property type="match status" value="1"/>
</dbReference>
<evidence type="ECO:0000259" key="3">
    <source>
        <dbReference type="Pfam" id="PF02769"/>
    </source>
</evidence>
<name>E0XWB8_9CHLR</name>
<feature type="binding site" evidence="1">
    <location>
        <position position="64"/>
    </location>
    <ligand>
        <name>Mg(2+)</name>
        <dbReference type="ChEBI" id="CHEBI:18420"/>
        <label>4</label>
    </ligand>
</feature>
<dbReference type="PIRSF" id="PIRSF005303">
    <property type="entry name" value="Thiam_monoph_kin"/>
    <property type="match status" value="1"/>
</dbReference>
<dbReference type="GO" id="GO:0000287">
    <property type="term" value="F:magnesium ion binding"/>
    <property type="evidence" value="ECO:0007669"/>
    <property type="project" value="UniProtKB-UniRule"/>
</dbReference>
<dbReference type="CDD" id="cd02194">
    <property type="entry name" value="ThiL"/>
    <property type="match status" value="1"/>
</dbReference>
<reference evidence="4" key="1">
    <citation type="journal article" date="2011" name="Environ. Microbiol.">
        <title>Time-series analyses of Monterey Bay coastal microbial picoplankton using a 'genome proxy' microarray.</title>
        <authorList>
            <person name="Rich V.I."/>
            <person name="Pham V.D."/>
            <person name="Eppley J."/>
            <person name="Shi Y."/>
            <person name="DeLong E.F."/>
        </authorList>
    </citation>
    <scope>NUCLEOTIDE SEQUENCE</scope>
</reference>
<comment type="similarity">
    <text evidence="1">Belongs to the thiamine-monophosphate kinase family.</text>
</comment>
<dbReference type="HAMAP" id="MF_02128">
    <property type="entry name" value="TMP_kinase"/>
    <property type="match status" value="1"/>
</dbReference>
<keyword evidence="1" id="KW-0808">Transferase</keyword>
<dbReference type="InterPro" id="IPR006283">
    <property type="entry name" value="ThiL-like"/>
</dbReference>
<keyword evidence="1" id="KW-0784">Thiamine biosynthesis</keyword>
<dbReference type="InterPro" id="IPR010918">
    <property type="entry name" value="PurM-like_C_dom"/>
</dbReference>
<gene>
    <name evidence="1" type="primary">thiL</name>
</gene>
<organism evidence="4">
    <name type="scientific">uncultured Chloroflexi bacterium HF4000_28F02</name>
    <dbReference type="NCBI Taxonomy" id="710739"/>
    <lineage>
        <taxon>Bacteria</taxon>
        <taxon>Bacillati</taxon>
        <taxon>Chloroflexota</taxon>
        <taxon>environmental samples</taxon>
    </lineage>
</organism>
<feature type="binding site" evidence="1">
    <location>
        <position position="143"/>
    </location>
    <ligand>
        <name>Mg(2+)</name>
        <dbReference type="ChEBI" id="CHEBI:18420"/>
        <label>1</label>
    </ligand>
</feature>
<dbReference type="EC" id="2.7.4.16" evidence="1"/>
<comment type="catalytic activity">
    <reaction evidence="1">
        <text>thiamine phosphate + ATP = thiamine diphosphate + ADP</text>
        <dbReference type="Rhea" id="RHEA:15913"/>
        <dbReference type="ChEBI" id="CHEBI:30616"/>
        <dbReference type="ChEBI" id="CHEBI:37575"/>
        <dbReference type="ChEBI" id="CHEBI:58937"/>
        <dbReference type="ChEBI" id="CHEBI:456216"/>
        <dbReference type="EC" id="2.7.4.16"/>
    </reaction>
</comment>
<dbReference type="EMBL" id="GU474897">
    <property type="protein sequence ID" value="ADI18709.1"/>
    <property type="molecule type" value="Genomic_DNA"/>
</dbReference>
<feature type="binding site" evidence="1">
    <location>
        <position position="338"/>
    </location>
    <ligand>
        <name>substrate</name>
    </ligand>
</feature>
<keyword evidence="1 4" id="KW-0418">Kinase</keyword>
<feature type="binding site" evidence="1">
    <location>
        <position position="233"/>
    </location>
    <ligand>
        <name>Mg(2+)</name>
        <dbReference type="ChEBI" id="CHEBI:18420"/>
        <label>3</label>
    </ligand>
</feature>
<feature type="binding site" evidence="1">
    <location>
        <position position="236"/>
    </location>
    <ligand>
        <name>Mg(2+)</name>
        <dbReference type="ChEBI" id="CHEBI:18420"/>
        <label>5</label>
    </ligand>
</feature>
<dbReference type="NCBIfam" id="TIGR01379">
    <property type="entry name" value="thiL"/>
    <property type="match status" value="1"/>
</dbReference>
<proteinExistence type="inferred from homology"/>
<feature type="binding site" evidence="1">
    <location>
        <position position="95"/>
    </location>
    <ligand>
        <name>Mg(2+)</name>
        <dbReference type="ChEBI" id="CHEBI:18420"/>
        <label>4</label>
    </ligand>
</feature>
<feature type="domain" description="PurM-like C-terminal" evidence="3">
    <location>
        <begin position="171"/>
        <end position="322"/>
    </location>
</feature>
<dbReference type="InterPro" id="IPR036921">
    <property type="entry name" value="PurM-like_N_sf"/>
</dbReference>
<comment type="function">
    <text evidence="1">Catalyzes the ATP-dependent phosphorylation of thiamine-monophosphate (TMP) to form thiamine-pyrophosphate (TPP), the active form of vitamin B1.</text>
</comment>
<accession>E0XWB8</accession>
<feature type="binding site" evidence="1">
    <location>
        <position position="43"/>
    </location>
    <ligand>
        <name>Mg(2+)</name>
        <dbReference type="ChEBI" id="CHEBI:18420"/>
        <label>3</label>
    </ligand>
</feature>
<feature type="binding site" evidence="1">
    <location>
        <begin position="142"/>
        <end position="143"/>
    </location>
    <ligand>
        <name>ATP</name>
        <dbReference type="ChEBI" id="CHEBI:30616"/>
    </ligand>
</feature>
<feature type="binding site" evidence="1">
    <location>
        <position position="66"/>
    </location>
    <ligand>
        <name>Mg(2+)</name>
        <dbReference type="ChEBI" id="CHEBI:18420"/>
        <label>2</label>
    </ligand>
</feature>
<feature type="binding site" evidence="1">
    <location>
        <position position="43"/>
    </location>
    <ligand>
        <name>Mg(2+)</name>
        <dbReference type="ChEBI" id="CHEBI:18420"/>
        <label>4</label>
    </ligand>
</feature>
<dbReference type="InterPro" id="IPR036676">
    <property type="entry name" value="PurM-like_C_sf"/>
</dbReference>
<keyword evidence="1" id="KW-0067">ATP-binding</keyword>
<feature type="binding site" evidence="1">
    <location>
        <position position="95"/>
    </location>
    <ligand>
        <name>Mg(2+)</name>
        <dbReference type="ChEBI" id="CHEBI:18420"/>
        <label>2</label>
    </ligand>
</feature>
<evidence type="ECO:0000256" key="1">
    <source>
        <dbReference type="HAMAP-Rule" id="MF_02128"/>
    </source>
</evidence>
<feature type="binding site" evidence="1">
    <location>
        <position position="167"/>
    </location>
    <ligand>
        <name>ATP</name>
        <dbReference type="ChEBI" id="CHEBI:30616"/>
    </ligand>
</feature>
<dbReference type="AlphaFoldDB" id="E0XWB8"/>
<dbReference type="GO" id="GO:0009229">
    <property type="term" value="P:thiamine diphosphate biosynthetic process"/>
    <property type="evidence" value="ECO:0007669"/>
    <property type="project" value="UniProtKB-UniRule"/>
</dbReference>
<dbReference type="GO" id="GO:0009228">
    <property type="term" value="P:thiamine biosynthetic process"/>
    <property type="evidence" value="ECO:0007669"/>
    <property type="project" value="UniProtKB-KW"/>
</dbReference>
<feature type="binding site" evidence="1">
    <location>
        <position position="73"/>
    </location>
    <ligand>
        <name>substrate</name>
    </ligand>
</feature>
<dbReference type="SUPFAM" id="SSF56042">
    <property type="entry name" value="PurM C-terminal domain-like"/>
    <property type="match status" value="1"/>
</dbReference>
<comment type="pathway">
    <text evidence="1">Cofactor biosynthesis; thiamine diphosphate biosynthesis; thiamine diphosphate from thiamine phosphate: step 1/1.</text>
</comment>
<feature type="binding site" evidence="1">
    <location>
        <position position="65"/>
    </location>
    <ligand>
        <name>Mg(2+)</name>
        <dbReference type="ChEBI" id="CHEBI:18420"/>
        <label>1</label>
    </ligand>
</feature>
<keyword evidence="1" id="KW-0460">Magnesium</keyword>
<protein>
    <recommendedName>
        <fullName evidence="1">Thiamine-monophosphate kinase</fullName>
        <shortName evidence="1">TMP kinase</shortName>
        <shortName evidence="1">Thiamine-phosphate kinase</shortName>
        <ecNumber evidence="1">2.7.4.16</ecNumber>
    </recommendedName>
</protein>
<keyword evidence="1" id="KW-0547">Nucleotide-binding</keyword>
<dbReference type="SUPFAM" id="SSF55326">
    <property type="entry name" value="PurM N-terminal domain-like"/>
    <property type="match status" value="1"/>
</dbReference>
<evidence type="ECO:0000259" key="2">
    <source>
        <dbReference type="Pfam" id="PF00586"/>
    </source>
</evidence>
<dbReference type="PANTHER" id="PTHR30270">
    <property type="entry name" value="THIAMINE-MONOPHOSPHATE KINASE"/>
    <property type="match status" value="1"/>
</dbReference>
<sequence length="346" mass="36398">MQIKDLGEFGVIDLLTRIVTDRRTGAGNAQSFSFNLTVDNGDDTAAWSPGPSPSGTGRINELFTTDTMVEGVHFTRETTPWLDLGWKSIASNISDVASMGGLPSYALVTLGLPPETEVSDLEGLYEGMLQISNEYGLAIVGGDIVRSPVVFITVALTGAMQGQPMVRTTARPGDLVAVSGHLGSSGGGLKLMLEGTSVEGEAPDFLRESHRRPRPAVAIGQSLVESGITTAMDVSDGLADDLSKLCRASGVAGKIFIDRLPVHQILRDHYPEDCVDLALGGGEDYVLLFTGPPAKVNHVVASLSDGAAVIGEISEGTPGQITVVDAQGNEIPASNRGWDHFGQTQR</sequence>
<dbReference type="Gene3D" id="3.90.650.10">
    <property type="entry name" value="PurM-like C-terminal domain"/>
    <property type="match status" value="1"/>
</dbReference>
<dbReference type="GO" id="GO:0005524">
    <property type="term" value="F:ATP binding"/>
    <property type="evidence" value="ECO:0007669"/>
    <property type="project" value="UniProtKB-UniRule"/>
</dbReference>
<feature type="binding site" evidence="1">
    <location>
        <position position="235"/>
    </location>
    <ligand>
        <name>ATP</name>
        <dbReference type="ChEBI" id="CHEBI:30616"/>
    </ligand>
</feature>
<keyword evidence="1" id="KW-0479">Metal-binding</keyword>
<feature type="binding site" evidence="1">
    <location>
        <position position="95"/>
    </location>
    <ligand>
        <name>Mg(2+)</name>
        <dbReference type="ChEBI" id="CHEBI:18420"/>
        <label>3</label>
    </ligand>
</feature>
<feature type="binding site" evidence="1">
    <location>
        <position position="66"/>
    </location>
    <ligand>
        <name>Mg(2+)</name>
        <dbReference type="ChEBI" id="CHEBI:18420"/>
        <label>1</label>
    </ligand>
</feature>